<reference evidence="2" key="1">
    <citation type="submission" date="2021-01" db="EMBL/GenBank/DDBJ databases">
        <authorList>
            <consortium name="Genoscope - CEA"/>
            <person name="William W."/>
        </authorList>
    </citation>
    <scope>NUCLEOTIDE SEQUENCE</scope>
</reference>
<organism evidence="2 3">
    <name type="scientific">Paramecium sonneborni</name>
    <dbReference type="NCBI Taxonomy" id="65129"/>
    <lineage>
        <taxon>Eukaryota</taxon>
        <taxon>Sar</taxon>
        <taxon>Alveolata</taxon>
        <taxon>Ciliophora</taxon>
        <taxon>Intramacronucleata</taxon>
        <taxon>Oligohymenophorea</taxon>
        <taxon>Peniculida</taxon>
        <taxon>Parameciidae</taxon>
        <taxon>Paramecium</taxon>
    </lineage>
</organism>
<evidence type="ECO:0000313" key="3">
    <source>
        <dbReference type="Proteomes" id="UP000692954"/>
    </source>
</evidence>
<accession>A0A8S1RK58</accession>
<sequence>MYYLNQEVLHSRYQEFTQFKILDQLDPIYRSLKLSLESKDRNTFFSDKVQQQPDCFQVNPIYGFSQQANELYSTYGQPTQLCFYMHRQKRYLMIGTQHSVIICIEVVNGRVESIQAILNTGERQSRYASVLAIQCWEKYMLVGFERGDIQLYEVGRKWERLHHESKLHSGKVVSVLFIPSSTIEALSLDEHGIIYKHSFTVMTVMDKYIVTHSKDKIYKNGKIYHIKRNSQQPKPKQSSWWNNAKSIFKKEEELSEHNTTADPSLKQSSDTDTQFIKFALDIKLMPETIAQSLNQNIQSVAIAALLYSNRVEIIKFYKGSLKCEIVYTLKRNTFSIEIPQNENNTENGELSWGEGYFQKSFQNAKLLCIRWGDIFHLVKCMNIEDQLEIVEGAVYKMEKTKGNILKSSFLTNNIIYTFSDSNWVALIHTTQFQFVKQDDGIDIYEPRIKMLSKEEVEPQMAEISVSYEGPSKPCQVQIYENGIVSLRKNNILIERLQTWNEYLDDLIEKNQWEKAMHQGMLIYQGQIKILSEIASSLSARQEQMSQMFQKIAFTHIMFALKPLDIPLSQQEKEHNIKKTIEFLLKVDNMSYALVVLKDFFKDIQQMKLYFTCLDPFIKNKQISVIPESFFIDYVSFYQNEKEMIQQLILQLDLHQQEPTLLIKVCMDYHLYKAMIYLCTKQGDFITGLIKLMDLWENKCQLEQKEHLNIEKEKLRQFRIKLGYNILAYVRMCVKGINILGERVPHNIYFDMLRGLVSFIFNTENLKQFILIDIRLSLQLLMQFMQSHVYTNIKSATLPAAKFNIIDNVPEILKLMLSGIESTREEIKTKENYQIVFDEKKQQYHQISQTEQLNYFLLLYSQLLMQFPTQLNKEFKERLFQDLLSPSYFETLKLYNFNHQEKDPIYLESYEVNKNAYLIHIFDTSQLNYTTSVFNESINYPEFNAFLVFKQQNYFNCISNYFQMQNSIMKRNVFEVIERLLIHSEEKFLLNLQEFIIENCDILMTISQQYTNRIFKEYFHDLKLQMRIIQKLEKTPQNQLHYLKQYIKNEKASDSIRLLYLELLCQRAPKEVLKDVQNGDFPLDDALAICEKYKVYNAAAYLLQKNGAIQKALDMLTLLFINRLKECHKLFARSKTISEADSEDIFEKLNYIIDLCSKIEDDGYWFQFLDSFFKQHKLEQLTDLKVPEFLRKLHGEIVSEVFLAMSKCIELEKLLNKMNQHYGSIPLRVFLKTNKSIQEKFAFELPSCNIAMEQTDFTYKTLNKKLFQQMNQGVCVDRFCSECNDRITKCTKAVAFQCGHSYHQECYIELHGNNQKSFNSLKLKNQKVFQECFICLENNEKYIAHLIIQASLKKLKFDFDKYIHRQANVVPESKQIVVQYDKIVRREKAIKKLKQDDFNKLYIRETSLNWKNQ</sequence>
<comment type="caution">
    <text evidence="2">The sequence shown here is derived from an EMBL/GenBank/DDBJ whole genome shotgun (WGS) entry which is preliminary data.</text>
</comment>
<dbReference type="InterPro" id="IPR025941">
    <property type="entry name" value="Vps8_central_dom"/>
</dbReference>
<gene>
    <name evidence="2" type="ORF">PSON_ATCC_30995.1.T1770072</name>
</gene>
<dbReference type="Pfam" id="PF12816">
    <property type="entry name" value="TPR_Vps8"/>
    <property type="match status" value="1"/>
</dbReference>
<dbReference type="GO" id="GO:0005770">
    <property type="term" value="C:late endosome"/>
    <property type="evidence" value="ECO:0007669"/>
    <property type="project" value="TreeGrafter"/>
</dbReference>
<dbReference type="GO" id="GO:0006623">
    <property type="term" value="P:protein targeting to vacuole"/>
    <property type="evidence" value="ECO:0007669"/>
    <property type="project" value="InterPro"/>
</dbReference>
<proteinExistence type="predicted"/>
<dbReference type="Proteomes" id="UP000692954">
    <property type="component" value="Unassembled WGS sequence"/>
</dbReference>
<feature type="domain" description="Vacuolar protein sorting-associated protein 8 central" evidence="1">
    <location>
        <begin position="608"/>
        <end position="764"/>
    </location>
</feature>
<dbReference type="EMBL" id="CAJJDN010000177">
    <property type="protein sequence ID" value="CAD8127530.1"/>
    <property type="molecule type" value="Genomic_DNA"/>
</dbReference>
<dbReference type="OrthoDB" id="289913at2759"/>
<protein>
    <recommendedName>
        <fullName evidence="1">Vacuolar protein sorting-associated protein 8 central domain-containing protein</fullName>
    </recommendedName>
</protein>
<keyword evidence="3" id="KW-1185">Reference proteome</keyword>
<evidence type="ECO:0000313" key="2">
    <source>
        <dbReference type="EMBL" id="CAD8127530.1"/>
    </source>
</evidence>
<dbReference type="GO" id="GO:0034058">
    <property type="term" value="P:endosomal vesicle fusion"/>
    <property type="evidence" value="ECO:0007669"/>
    <property type="project" value="TreeGrafter"/>
</dbReference>
<dbReference type="PANTHER" id="PTHR12616:SF8">
    <property type="entry name" value="VACUOLAR PROTEIN SORTING-ASSOCIATED PROTEIN 8 HOMOLOG"/>
    <property type="match status" value="1"/>
</dbReference>
<evidence type="ECO:0000259" key="1">
    <source>
        <dbReference type="Pfam" id="PF12816"/>
    </source>
</evidence>
<name>A0A8S1RK58_9CILI</name>
<dbReference type="InterPro" id="IPR045111">
    <property type="entry name" value="Vps41/Vps8"/>
</dbReference>
<dbReference type="GO" id="GO:0030897">
    <property type="term" value="C:HOPS complex"/>
    <property type="evidence" value="ECO:0007669"/>
    <property type="project" value="TreeGrafter"/>
</dbReference>
<dbReference type="PANTHER" id="PTHR12616">
    <property type="entry name" value="VACUOLAR PROTEIN SORTING VPS41"/>
    <property type="match status" value="1"/>
</dbReference>